<dbReference type="Proteomes" id="UP000035352">
    <property type="component" value="Chromosome"/>
</dbReference>
<dbReference type="Pfam" id="PF07331">
    <property type="entry name" value="TctB"/>
    <property type="match status" value="1"/>
</dbReference>
<gene>
    <name evidence="3" type="ORF">AAW51_3823</name>
</gene>
<dbReference type="InterPro" id="IPR009936">
    <property type="entry name" value="DUF1468"/>
</dbReference>
<organism evidence="3 4">
    <name type="scientific">Caldimonas brevitalea</name>
    <dbReference type="NCBI Taxonomy" id="413882"/>
    <lineage>
        <taxon>Bacteria</taxon>
        <taxon>Pseudomonadati</taxon>
        <taxon>Pseudomonadota</taxon>
        <taxon>Betaproteobacteria</taxon>
        <taxon>Burkholderiales</taxon>
        <taxon>Sphaerotilaceae</taxon>
        <taxon>Caldimonas</taxon>
    </lineage>
</organism>
<keyword evidence="1" id="KW-1133">Transmembrane helix</keyword>
<dbReference type="OrthoDB" id="7029611at2"/>
<feature type="transmembrane region" description="Helical" evidence="1">
    <location>
        <begin position="41"/>
        <end position="63"/>
    </location>
</feature>
<feature type="transmembrane region" description="Helical" evidence="1">
    <location>
        <begin position="98"/>
        <end position="115"/>
    </location>
</feature>
<feature type="transmembrane region" description="Helical" evidence="1">
    <location>
        <begin position="12"/>
        <end position="29"/>
    </location>
</feature>
<proteinExistence type="predicted"/>
<dbReference type="RefSeq" id="WP_047195870.1">
    <property type="nucleotide sequence ID" value="NZ_CP011371.1"/>
</dbReference>
<keyword evidence="1" id="KW-0812">Transmembrane</keyword>
<dbReference type="EMBL" id="CP011371">
    <property type="protein sequence ID" value="AKJ30514.1"/>
    <property type="molecule type" value="Genomic_DNA"/>
</dbReference>
<dbReference type="AlphaFoldDB" id="A0A0G3BM53"/>
<protein>
    <submittedName>
        <fullName evidence="3">Membrane protein</fullName>
    </submittedName>
</protein>
<dbReference type="PATRIC" id="fig|413882.6.peg.3992"/>
<dbReference type="STRING" id="413882.AAW51_3823"/>
<evidence type="ECO:0000313" key="4">
    <source>
        <dbReference type="Proteomes" id="UP000035352"/>
    </source>
</evidence>
<dbReference type="KEGG" id="pbh:AAW51_3823"/>
<evidence type="ECO:0000313" key="3">
    <source>
        <dbReference type="EMBL" id="AKJ30514.1"/>
    </source>
</evidence>
<keyword evidence="4" id="KW-1185">Reference proteome</keyword>
<reference evidence="3 4" key="1">
    <citation type="submission" date="2015-05" db="EMBL/GenBank/DDBJ databases">
        <authorList>
            <person name="Tang B."/>
            <person name="Yu Y."/>
        </authorList>
    </citation>
    <scope>NUCLEOTIDE SEQUENCE [LARGE SCALE GENOMIC DNA]</scope>
    <source>
        <strain evidence="3 4">DSM 7029</strain>
    </source>
</reference>
<keyword evidence="1" id="KW-0472">Membrane</keyword>
<evidence type="ECO:0000256" key="1">
    <source>
        <dbReference type="SAM" id="Phobius"/>
    </source>
</evidence>
<feature type="transmembrane region" description="Helical" evidence="1">
    <location>
        <begin position="122"/>
        <end position="148"/>
    </location>
</feature>
<evidence type="ECO:0000259" key="2">
    <source>
        <dbReference type="Pfam" id="PF07331"/>
    </source>
</evidence>
<feature type="transmembrane region" description="Helical" evidence="1">
    <location>
        <begin position="75"/>
        <end position="92"/>
    </location>
</feature>
<name>A0A0G3BM53_9BURK</name>
<feature type="domain" description="DUF1468" evidence="2">
    <location>
        <begin position="10"/>
        <end position="146"/>
    </location>
</feature>
<sequence>MKIKSQRDFVSGLMFVAVGIAFAVGATNYSFGSSAQPGPGYFPLLLGLILAVLGAVVLFTSLSIEREGGDPIGSIAFRPLVLILSAVLLFGFTLPRLGLVIALPVLIIMASFASTEFRWRDVLISCVVLTVAAWGIFSKGLGLTIPLWPTVFGA</sequence>
<accession>A0A0G3BM53</accession>